<organism evidence="2 3">
    <name type="scientific">Virgibacillus oceani</name>
    <dbReference type="NCBI Taxonomy" id="1479511"/>
    <lineage>
        <taxon>Bacteria</taxon>
        <taxon>Bacillati</taxon>
        <taxon>Bacillota</taxon>
        <taxon>Bacilli</taxon>
        <taxon>Bacillales</taxon>
        <taxon>Bacillaceae</taxon>
        <taxon>Virgibacillus</taxon>
    </lineage>
</organism>
<evidence type="ECO:0000313" key="2">
    <source>
        <dbReference type="EMBL" id="GGG86414.1"/>
    </source>
</evidence>
<dbReference type="Pfam" id="PF00903">
    <property type="entry name" value="Glyoxalase"/>
    <property type="match status" value="1"/>
</dbReference>
<dbReference type="InterPro" id="IPR029068">
    <property type="entry name" value="Glyas_Bleomycin-R_OHBP_Dase"/>
</dbReference>
<dbReference type="InterPro" id="IPR004360">
    <property type="entry name" value="Glyas_Fos-R_dOase_dom"/>
</dbReference>
<gene>
    <name evidence="2" type="ORF">GCM10011398_35250</name>
</gene>
<dbReference type="PROSITE" id="PS51819">
    <property type="entry name" value="VOC"/>
    <property type="match status" value="1"/>
</dbReference>
<dbReference type="InterPro" id="IPR037523">
    <property type="entry name" value="VOC_core"/>
</dbReference>
<proteinExistence type="predicted"/>
<dbReference type="EMBL" id="BMFR01000023">
    <property type="protein sequence ID" value="GGG86414.1"/>
    <property type="molecule type" value="Genomic_DNA"/>
</dbReference>
<evidence type="ECO:0000259" key="1">
    <source>
        <dbReference type="PROSITE" id="PS51819"/>
    </source>
</evidence>
<feature type="domain" description="VOC" evidence="1">
    <location>
        <begin position="7"/>
        <end position="121"/>
    </location>
</feature>
<reference evidence="2" key="2">
    <citation type="submission" date="2020-09" db="EMBL/GenBank/DDBJ databases">
        <authorList>
            <person name="Sun Q."/>
            <person name="Zhou Y."/>
        </authorList>
    </citation>
    <scope>NUCLEOTIDE SEQUENCE</scope>
    <source>
        <strain evidence="2">CGMCC 1.12754</strain>
    </source>
</reference>
<protein>
    <submittedName>
        <fullName evidence="2">Glyoxalase</fullName>
    </submittedName>
</protein>
<reference evidence="2" key="1">
    <citation type="journal article" date="2014" name="Int. J. Syst. Evol. Microbiol.">
        <title>Complete genome sequence of Corynebacterium casei LMG S-19264T (=DSM 44701T), isolated from a smear-ripened cheese.</title>
        <authorList>
            <consortium name="US DOE Joint Genome Institute (JGI-PGF)"/>
            <person name="Walter F."/>
            <person name="Albersmeier A."/>
            <person name="Kalinowski J."/>
            <person name="Ruckert C."/>
        </authorList>
    </citation>
    <scope>NUCLEOTIDE SEQUENCE</scope>
    <source>
        <strain evidence="2">CGMCC 1.12754</strain>
    </source>
</reference>
<dbReference type="PANTHER" id="PTHR39175">
    <property type="entry name" value="FAMILY PROTEIN, PUTATIVE (AFU_ORTHOLOGUE AFUA_3G15060)-RELATED"/>
    <property type="match status" value="1"/>
</dbReference>
<comment type="caution">
    <text evidence="2">The sequence shown here is derived from an EMBL/GenBank/DDBJ whole genome shotgun (WGS) entry which is preliminary data.</text>
</comment>
<dbReference type="Gene3D" id="3.10.180.10">
    <property type="entry name" value="2,3-Dihydroxybiphenyl 1,2-Dioxygenase, domain 1"/>
    <property type="match status" value="1"/>
</dbReference>
<name>A0A917HR38_9BACI</name>
<dbReference type="AlphaFoldDB" id="A0A917HR38"/>
<evidence type="ECO:0000313" key="3">
    <source>
        <dbReference type="Proteomes" id="UP000622860"/>
    </source>
</evidence>
<dbReference type="RefSeq" id="WP_188456689.1">
    <property type="nucleotide sequence ID" value="NZ_BMFR01000023.1"/>
</dbReference>
<sequence length="123" mass="14346">MTYQIDTIDHVQLAAPVGGEDHAREFFHDLLGFEEIEKPKSLRKRGGVWFRYGTVHVHIGVENNFLPAKKAHPAFRVKNIEAMKTYLNSRNVMIKNDDKLPGANRFYLDDPFGNRLEFLEWME</sequence>
<dbReference type="PANTHER" id="PTHR39175:SF1">
    <property type="entry name" value="FAMILY PROTEIN, PUTATIVE (AFU_ORTHOLOGUE AFUA_3G15060)-RELATED"/>
    <property type="match status" value="1"/>
</dbReference>
<keyword evidence="3" id="KW-1185">Reference proteome</keyword>
<dbReference type="Proteomes" id="UP000622860">
    <property type="component" value="Unassembled WGS sequence"/>
</dbReference>
<accession>A0A917HR38</accession>
<dbReference type="SUPFAM" id="SSF54593">
    <property type="entry name" value="Glyoxalase/Bleomycin resistance protein/Dihydroxybiphenyl dioxygenase"/>
    <property type="match status" value="1"/>
</dbReference>